<comment type="catalytic activity">
    <reaction evidence="3">
        <text>[protein]-peptidylproline (omega=180) = [protein]-peptidylproline (omega=0)</text>
        <dbReference type="Rhea" id="RHEA:16237"/>
        <dbReference type="Rhea" id="RHEA-COMP:10747"/>
        <dbReference type="Rhea" id="RHEA-COMP:10748"/>
        <dbReference type="ChEBI" id="CHEBI:83833"/>
        <dbReference type="ChEBI" id="CHEBI:83834"/>
        <dbReference type="EC" id="5.2.1.8"/>
    </reaction>
</comment>
<comment type="caution">
    <text evidence="6">The sequence shown here is derived from an EMBL/GenBank/DDBJ whole genome shotgun (WGS) entry which is preliminary data.</text>
</comment>
<reference evidence="6 7" key="1">
    <citation type="journal article" date="2015" name="Nature">
        <title>rRNA introns, odd ribosomes, and small enigmatic genomes across a large radiation of phyla.</title>
        <authorList>
            <person name="Brown C.T."/>
            <person name="Hug L.A."/>
            <person name="Thomas B.C."/>
            <person name="Sharon I."/>
            <person name="Castelle C.J."/>
            <person name="Singh A."/>
            <person name="Wilkins M.J."/>
            <person name="Williams K.H."/>
            <person name="Banfield J.F."/>
        </authorList>
    </citation>
    <scope>NUCLEOTIDE SEQUENCE [LARGE SCALE GENOMIC DNA]</scope>
</reference>
<evidence type="ECO:0000313" key="7">
    <source>
        <dbReference type="Proteomes" id="UP000034264"/>
    </source>
</evidence>
<dbReference type="EC" id="5.2.1.8" evidence="3"/>
<dbReference type="Gene3D" id="2.40.100.10">
    <property type="entry name" value="Cyclophilin-like"/>
    <property type="match status" value="1"/>
</dbReference>
<organism evidence="6 7">
    <name type="scientific">Candidatus Amesbacteria bacterium GW2011_GWC2_45_19</name>
    <dbReference type="NCBI Taxonomy" id="1618366"/>
    <lineage>
        <taxon>Bacteria</taxon>
        <taxon>Candidatus Amesiibacteriota</taxon>
    </lineage>
</organism>
<name>A0A0G1PCR6_9BACT</name>
<keyword evidence="4" id="KW-1133">Transmembrane helix</keyword>
<dbReference type="Proteomes" id="UP000034264">
    <property type="component" value="Unassembled WGS sequence"/>
</dbReference>
<proteinExistence type="inferred from homology"/>
<dbReference type="PANTHER" id="PTHR45625">
    <property type="entry name" value="PEPTIDYL-PROLYL CIS-TRANS ISOMERASE-RELATED"/>
    <property type="match status" value="1"/>
</dbReference>
<evidence type="ECO:0000256" key="2">
    <source>
        <dbReference type="ARBA" id="ARBA00023235"/>
    </source>
</evidence>
<comment type="function">
    <text evidence="3">PPIases accelerate the folding of proteins. It catalyzes the cis-trans isomerization of proline imidic peptide bonds in oligopeptides.</text>
</comment>
<feature type="transmembrane region" description="Helical" evidence="4">
    <location>
        <begin position="6"/>
        <end position="26"/>
    </location>
</feature>
<accession>A0A0G1PCR6</accession>
<evidence type="ECO:0000256" key="1">
    <source>
        <dbReference type="ARBA" id="ARBA00023110"/>
    </source>
</evidence>
<keyword evidence="1 3" id="KW-0697">Rotamase</keyword>
<sequence length="196" mass="21192">MNRNSLIAAIVVIAAIIVGLVISRNYRKTLSTGKITQATPTAGESGTLQQPLKTKPQILISTSKGDFTIELRPDVAPKTVTNFLAKFNSGYCDNLTWHRIEDWVVQGCDPAGNGNGGQSNLPTETSGESFVVGSVGVARKDFPKEVSNDSQFFIVKKDSQFLNGEYTYFGRVVSGMDTVNKLSVGNRILSTTILSK</sequence>
<evidence type="ECO:0000256" key="3">
    <source>
        <dbReference type="RuleBase" id="RU363019"/>
    </source>
</evidence>
<dbReference type="GO" id="GO:0003755">
    <property type="term" value="F:peptidyl-prolyl cis-trans isomerase activity"/>
    <property type="evidence" value="ECO:0007669"/>
    <property type="project" value="UniProtKB-UniRule"/>
</dbReference>
<dbReference type="SUPFAM" id="SSF50891">
    <property type="entry name" value="Cyclophilin-like"/>
    <property type="match status" value="1"/>
</dbReference>
<evidence type="ECO:0000313" key="6">
    <source>
        <dbReference type="EMBL" id="KKU03198.1"/>
    </source>
</evidence>
<keyword evidence="4" id="KW-0472">Membrane</keyword>
<comment type="similarity">
    <text evidence="3">Belongs to the cyclophilin-type PPIase family.</text>
</comment>
<keyword evidence="4" id="KW-0812">Transmembrane</keyword>
<gene>
    <name evidence="6" type="ORF">UX05_C0003G0037</name>
</gene>
<dbReference type="EMBL" id="LCKS01000003">
    <property type="protein sequence ID" value="KKU03198.1"/>
    <property type="molecule type" value="Genomic_DNA"/>
</dbReference>
<dbReference type="Pfam" id="PF00160">
    <property type="entry name" value="Pro_isomerase"/>
    <property type="match status" value="1"/>
</dbReference>
<feature type="domain" description="PPIase cyclophilin-type" evidence="5">
    <location>
        <begin position="65"/>
        <end position="183"/>
    </location>
</feature>
<dbReference type="PANTHER" id="PTHR45625:SF4">
    <property type="entry name" value="PEPTIDYLPROLYL ISOMERASE DOMAIN AND WD REPEAT-CONTAINING PROTEIN 1"/>
    <property type="match status" value="1"/>
</dbReference>
<evidence type="ECO:0000256" key="4">
    <source>
        <dbReference type="SAM" id="Phobius"/>
    </source>
</evidence>
<protein>
    <recommendedName>
        <fullName evidence="3">Peptidyl-prolyl cis-trans isomerase</fullName>
        <shortName evidence="3">PPIase</shortName>
        <ecNumber evidence="3">5.2.1.8</ecNumber>
    </recommendedName>
</protein>
<dbReference type="PRINTS" id="PR00153">
    <property type="entry name" value="CSAPPISMRASE"/>
</dbReference>
<dbReference type="InterPro" id="IPR044666">
    <property type="entry name" value="Cyclophilin_A-like"/>
</dbReference>
<dbReference type="CDD" id="cd00317">
    <property type="entry name" value="cyclophilin"/>
    <property type="match status" value="1"/>
</dbReference>
<dbReference type="PROSITE" id="PS50072">
    <property type="entry name" value="CSA_PPIASE_2"/>
    <property type="match status" value="1"/>
</dbReference>
<dbReference type="AlphaFoldDB" id="A0A0G1PCR6"/>
<keyword evidence="2 3" id="KW-0413">Isomerase</keyword>
<evidence type="ECO:0000259" key="5">
    <source>
        <dbReference type="PROSITE" id="PS50072"/>
    </source>
</evidence>
<dbReference type="InterPro" id="IPR002130">
    <property type="entry name" value="Cyclophilin-type_PPIase_dom"/>
</dbReference>
<dbReference type="InterPro" id="IPR029000">
    <property type="entry name" value="Cyclophilin-like_dom_sf"/>
</dbReference>